<dbReference type="RefSeq" id="XP_029234442.1">
    <property type="nucleotide sequence ID" value="XM_029385821.1"/>
</dbReference>
<name>A0A422MXU4_TRYRA</name>
<dbReference type="Proteomes" id="UP000283634">
    <property type="component" value="Unassembled WGS sequence"/>
</dbReference>
<reference evidence="1 2" key="1">
    <citation type="journal article" date="2018" name="BMC Genomics">
        <title>Genomic comparison of Trypanosoma conorhini and Trypanosoma rangeli to Trypanosoma cruzi strains of high and low virulence.</title>
        <authorList>
            <person name="Bradwell K.R."/>
            <person name="Koparde V.N."/>
            <person name="Matveyev A.V."/>
            <person name="Serrano M.G."/>
            <person name="Alves J.M."/>
            <person name="Parikh H."/>
            <person name="Huang B."/>
            <person name="Lee V."/>
            <person name="Espinosa-Alvarez O."/>
            <person name="Ortiz P.A."/>
            <person name="Costa-Martins A.G."/>
            <person name="Teixeira M.M."/>
            <person name="Buck G.A."/>
        </authorList>
    </citation>
    <scope>NUCLEOTIDE SEQUENCE [LARGE SCALE GENOMIC DNA]</scope>
    <source>
        <strain evidence="1 2">AM80</strain>
    </source>
</reference>
<dbReference type="OrthoDB" id="273916at2759"/>
<dbReference type="EMBL" id="MKGL01000498">
    <property type="protein sequence ID" value="RNE98052.1"/>
    <property type="molecule type" value="Genomic_DNA"/>
</dbReference>
<evidence type="ECO:0000313" key="1">
    <source>
        <dbReference type="EMBL" id="RNE98052.1"/>
    </source>
</evidence>
<sequence length="333" mass="36032">MQSRLQSRSSRLRLVLRPPMQSRQPGLSSRVRLVLRPPMQSRLQSRSSRVRLVLRPPMQSRRESVFKSAFGAPASDAKPPAESVLKSLHNSYGGDSGLWKCIVCGKAKELGGKHLIGKTKVRSDCWPCGKKTTFNFEEQTTVAPEQLRPNAKGRELESSTIGVSGTARTAEGFQAPRVPMESDEDMCLVPTLGRKAEERTASDNCFQEWKCRVCGKAKPLAGKHLEGKREVRSDCWPCAAKRTFYLTTNQSTADAKPPAESVFKTPFGAPASDAKPPAELVFKSAFGAPASDAKPPAESVFKSAFGAPASDAKPPAESVFKSAFGAPASDAKP</sequence>
<protein>
    <submittedName>
        <fullName evidence="1">Uncharacterized protein</fullName>
    </submittedName>
</protein>
<dbReference type="PANTHER" id="PTHR36494:SF2">
    <property type="match status" value="1"/>
</dbReference>
<feature type="non-terminal residue" evidence="1">
    <location>
        <position position="333"/>
    </location>
</feature>
<accession>A0A422MXU4</accession>
<dbReference type="AlphaFoldDB" id="A0A422MXU4"/>
<gene>
    <name evidence="1" type="ORF">TraAM80_09118</name>
</gene>
<keyword evidence="2" id="KW-1185">Reference proteome</keyword>
<dbReference type="PANTHER" id="PTHR36494">
    <property type="match status" value="1"/>
</dbReference>
<organism evidence="1 2">
    <name type="scientific">Trypanosoma rangeli</name>
    <dbReference type="NCBI Taxonomy" id="5698"/>
    <lineage>
        <taxon>Eukaryota</taxon>
        <taxon>Discoba</taxon>
        <taxon>Euglenozoa</taxon>
        <taxon>Kinetoplastea</taxon>
        <taxon>Metakinetoplastina</taxon>
        <taxon>Trypanosomatida</taxon>
        <taxon>Trypanosomatidae</taxon>
        <taxon>Trypanosoma</taxon>
        <taxon>Herpetosoma</taxon>
    </lineage>
</organism>
<comment type="caution">
    <text evidence="1">The sequence shown here is derived from an EMBL/GenBank/DDBJ whole genome shotgun (WGS) entry which is preliminary data.</text>
</comment>
<proteinExistence type="predicted"/>
<dbReference type="GeneID" id="40333051"/>
<evidence type="ECO:0000313" key="2">
    <source>
        <dbReference type="Proteomes" id="UP000283634"/>
    </source>
</evidence>